<name>A0SZV6_9ACTN</name>
<dbReference type="PIRSF" id="PIRSF016602">
    <property type="entry name" value="CurC_prd"/>
    <property type="match status" value="1"/>
</dbReference>
<dbReference type="InterPro" id="IPR052044">
    <property type="entry name" value="PKS_Associated_Protein"/>
</dbReference>
<dbReference type="PANTHER" id="PTHR36114">
    <property type="entry name" value="16.7 KDA PROTEIN IN WHIE LOCUS"/>
    <property type="match status" value="1"/>
</dbReference>
<dbReference type="Gene3D" id="2.60.120.10">
    <property type="entry name" value="Jelly Rolls"/>
    <property type="match status" value="1"/>
</dbReference>
<dbReference type="CDD" id="cd06991">
    <property type="entry name" value="cupin_TcmJ-like"/>
    <property type="match status" value="1"/>
</dbReference>
<feature type="region of interest" description="Disordered" evidence="1">
    <location>
        <begin position="125"/>
        <end position="147"/>
    </location>
</feature>
<accession>A0SZV6</accession>
<dbReference type="InterPro" id="IPR016672">
    <property type="entry name" value="Polyketide_Synth_CurC_prd"/>
</dbReference>
<proteinExistence type="predicted"/>
<dbReference type="PANTHER" id="PTHR36114:SF1">
    <property type="entry name" value="16.7 KDA PROTEIN IN WHIE LOCUS"/>
    <property type="match status" value="1"/>
</dbReference>
<protein>
    <submittedName>
        <fullName evidence="3">PdmL</fullName>
    </submittedName>
</protein>
<gene>
    <name evidence="3" type="primary">pdmL</name>
</gene>
<dbReference type="InterPro" id="IPR013096">
    <property type="entry name" value="Cupin_2"/>
</dbReference>
<dbReference type="SUPFAM" id="SSF51182">
    <property type="entry name" value="RmlC-like cupins"/>
    <property type="match status" value="1"/>
</dbReference>
<sequence length="147" mass="15741">MGAPLVSENRPTKITAADVAPNRRRGGDLRVLLGPKTVGTTTGFMGRLSLEPAEFVSEHYHPYSEEFLYVVRGEVLVRVDGEPVVLEPGAALFVPIGVRHRVENVGVGPAEVVFTLGPLAPRPELGHVDTEELPAPDEQGLDVGGRT</sequence>
<organism evidence="3">
    <name type="scientific">Actinomadura hibisca</name>
    <dbReference type="NCBI Taxonomy" id="68565"/>
    <lineage>
        <taxon>Bacteria</taxon>
        <taxon>Bacillati</taxon>
        <taxon>Actinomycetota</taxon>
        <taxon>Actinomycetes</taxon>
        <taxon>Streptosporangiales</taxon>
        <taxon>Thermomonosporaceae</taxon>
        <taxon>Actinomadura</taxon>
    </lineage>
</organism>
<dbReference type="AlphaFoldDB" id="A0SZV6"/>
<dbReference type="Pfam" id="PF07883">
    <property type="entry name" value="Cupin_2"/>
    <property type="match status" value="1"/>
</dbReference>
<dbReference type="EMBL" id="EF151801">
    <property type="protein sequence ID" value="ABK58685.1"/>
    <property type="molecule type" value="Genomic_DNA"/>
</dbReference>
<dbReference type="InterPro" id="IPR014710">
    <property type="entry name" value="RmlC-like_jellyroll"/>
</dbReference>
<feature type="domain" description="Cupin type-2" evidence="2">
    <location>
        <begin position="48"/>
        <end position="114"/>
    </location>
</feature>
<evidence type="ECO:0000313" key="3">
    <source>
        <dbReference type="EMBL" id="ABK58685.1"/>
    </source>
</evidence>
<reference evidence="3" key="1">
    <citation type="submission" date="2006-11" db="EMBL/GenBank/DDBJ databases">
        <title>Pradimicin biosynthetic gene cluster.</title>
        <authorList>
            <person name="Kim B.S."/>
            <person name="Kim B.C."/>
            <person name="Lee J.-M."/>
        </authorList>
    </citation>
    <scope>NUCLEOTIDE SEQUENCE</scope>
    <source>
        <strain evidence="3">P157-2</strain>
    </source>
</reference>
<dbReference type="InterPro" id="IPR011051">
    <property type="entry name" value="RmlC_Cupin_sf"/>
</dbReference>
<evidence type="ECO:0000256" key="1">
    <source>
        <dbReference type="SAM" id="MobiDB-lite"/>
    </source>
</evidence>
<evidence type="ECO:0000259" key="2">
    <source>
        <dbReference type="Pfam" id="PF07883"/>
    </source>
</evidence>